<dbReference type="RefSeq" id="WP_132104524.1">
    <property type="nucleotide sequence ID" value="NZ_SMLB01000026.1"/>
</dbReference>
<organism evidence="3 4">
    <name type="scientific">Jiangella aurantiaca</name>
    <dbReference type="NCBI Taxonomy" id="2530373"/>
    <lineage>
        <taxon>Bacteria</taxon>
        <taxon>Bacillati</taxon>
        <taxon>Actinomycetota</taxon>
        <taxon>Actinomycetes</taxon>
        <taxon>Jiangellales</taxon>
        <taxon>Jiangellaceae</taxon>
        <taxon>Jiangella</taxon>
    </lineage>
</organism>
<dbReference type="AlphaFoldDB" id="A0A4R5A9Y3"/>
<dbReference type="Pfam" id="PF12770">
    <property type="entry name" value="CHAT"/>
    <property type="match status" value="1"/>
</dbReference>
<dbReference type="PANTHER" id="PTHR47691:SF3">
    <property type="entry name" value="HTH-TYPE TRANSCRIPTIONAL REGULATOR RV0890C-RELATED"/>
    <property type="match status" value="1"/>
</dbReference>
<dbReference type="OrthoDB" id="9761935at2"/>
<feature type="domain" description="CHAT" evidence="2">
    <location>
        <begin position="635"/>
        <end position="876"/>
    </location>
</feature>
<evidence type="ECO:0000313" key="4">
    <source>
        <dbReference type="Proteomes" id="UP000295217"/>
    </source>
</evidence>
<dbReference type="PANTHER" id="PTHR47691">
    <property type="entry name" value="REGULATOR-RELATED"/>
    <property type="match status" value="1"/>
</dbReference>
<dbReference type="InterPro" id="IPR019734">
    <property type="entry name" value="TPR_rpt"/>
</dbReference>
<evidence type="ECO:0000256" key="1">
    <source>
        <dbReference type="SAM" id="MobiDB-lite"/>
    </source>
</evidence>
<dbReference type="Proteomes" id="UP000295217">
    <property type="component" value="Unassembled WGS sequence"/>
</dbReference>
<accession>A0A4R5A9Y3</accession>
<proteinExistence type="predicted"/>
<dbReference type="Gene3D" id="1.25.40.10">
    <property type="entry name" value="Tetratricopeptide repeat domain"/>
    <property type="match status" value="1"/>
</dbReference>
<protein>
    <submittedName>
        <fullName evidence="3">CHAT domain-containing protein</fullName>
    </submittedName>
</protein>
<dbReference type="SUPFAM" id="SSF48452">
    <property type="entry name" value="TPR-like"/>
    <property type="match status" value="2"/>
</dbReference>
<dbReference type="SMART" id="SM00028">
    <property type="entry name" value="TPR"/>
    <property type="match status" value="4"/>
</dbReference>
<feature type="region of interest" description="Disordered" evidence="1">
    <location>
        <begin position="529"/>
        <end position="552"/>
    </location>
</feature>
<dbReference type="InterPro" id="IPR024983">
    <property type="entry name" value="CHAT_dom"/>
</dbReference>
<evidence type="ECO:0000259" key="2">
    <source>
        <dbReference type="Pfam" id="PF12770"/>
    </source>
</evidence>
<keyword evidence="4" id="KW-1185">Reference proteome</keyword>
<name>A0A4R5A9Y3_9ACTN</name>
<comment type="caution">
    <text evidence="3">The sequence shown here is derived from an EMBL/GenBank/DDBJ whole genome shotgun (WGS) entry which is preliminary data.</text>
</comment>
<reference evidence="3 4" key="1">
    <citation type="submission" date="2019-02" db="EMBL/GenBank/DDBJ databases">
        <title>Draft genome sequences of novel Actinobacteria.</title>
        <authorList>
            <person name="Sahin N."/>
            <person name="Ay H."/>
            <person name="Saygin H."/>
        </authorList>
    </citation>
    <scope>NUCLEOTIDE SEQUENCE [LARGE SCALE GENOMIC DNA]</scope>
    <source>
        <strain evidence="3 4">8K307</strain>
    </source>
</reference>
<feature type="compositionally biased region" description="Low complexity" evidence="1">
    <location>
        <begin position="536"/>
        <end position="550"/>
    </location>
</feature>
<sequence>MTSGSTLTVVAADQLPALAMSSPDEADRAARAVLSGAATPLDQTYALQALGIVQRERGEVRRALRTVRRGIRVGNEHGLTARVTDLEASLGTVLALAGRRRSAFDAFDSALEGAEPAERARILVRRAAVCFFFQDLDGARQNSHEAAAILERLGDTRWEATARTNLASALLGLGRFADADAEYGRSQELAERAGHDYLATIVVQNRGDCAHRMGDLPRALRLLYDARRRYEELGVVPPEVLRDLAVVQLAAGLTEDAATTADELVAVLEGARDSALRRSDGFIAAAIVHLAAGNAVRAADLARRAARSSRRQGHDDAERHARVVLLRAQAAAGAVTKRHARAAAALAAELTDRYASERLDALVLAGRLALATGLPELAEDALRTAAAGRRGRGSALRRATGWYAQALLAESAGDRRAMLRACGRGLDVLDTHALSLGATELRARATVHGSDLAALATRRVAVDGSARELLRWTERWRGTLHSLPWPEARHDAELTAELGRLRAVGSLIGTHADEAERRRIEERIRRHVHGRDARTDAAAPAGHAAVPGPTSRRSLDVRELLDTLGGRTLVSIVGLRGGRFHAVVAREGRLKHVVAGESGAALDEVEYAKFALRGAAVAADAVAGVLLAAAEPGLARLQETMLGPAVRELGDGPVVLVPPSTMQSVPWGALPALRDRDVTVAPSATAWLRARTSTPPADRRVALIAGADLASSGAEVGVLAGVYTDATVLTGGDATADAALDALDGSWLAHVGAHGRYRGDNPMFSSLELADGPLTVFDIERLQSPPYRLLLTACESGVGSPTGADELLGLTTSLSALGTAGLLATVVPVSDAASVDLSLIVHERLREGDDLGAALLAARRAAAGARDRATAWSFLALGGA</sequence>
<dbReference type="InterPro" id="IPR011990">
    <property type="entry name" value="TPR-like_helical_dom_sf"/>
</dbReference>
<dbReference type="Pfam" id="PF13424">
    <property type="entry name" value="TPR_12"/>
    <property type="match status" value="1"/>
</dbReference>
<evidence type="ECO:0000313" key="3">
    <source>
        <dbReference type="EMBL" id="TDD67729.1"/>
    </source>
</evidence>
<gene>
    <name evidence="3" type="ORF">E1262_18025</name>
</gene>
<dbReference type="EMBL" id="SMLB01000026">
    <property type="protein sequence ID" value="TDD67729.1"/>
    <property type="molecule type" value="Genomic_DNA"/>
</dbReference>